<dbReference type="Proteomes" id="UP000233387">
    <property type="component" value="Unassembled WGS sequence"/>
</dbReference>
<dbReference type="OrthoDB" id="9810259at2"/>
<dbReference type="EMBL" id="NKXO01000010">
    <property type="protein sequence ID" value="PKQ70157.1"/>
    <property type="molecule type" value="Genomic_DNA"/>
</dbReference>
<sequence>MRYVKFILIALFVLIIDQSSKLWVYANMHLGEEFVLFNVIGLKWLKIHYTLNPGMAFGILLPPPYGKIMLSVFRIVAVIAISIYLKRQIDRQAHWGLLVSMTLIIAGALGNVLDSMFYGIFLKNNLPADAPFAFLHGQVIDMIFTDFWQGILPEWIPLLGGTYFAFPIFNIADSSIFVGVVSIILFQKKFFPKTDSSQEFLQTETSAESTSGLK</sequence>
<dbReference type="PRINTS" id="PR00781">
    <property type="entry name" value="LIPOSIGPTASE"/>
</dbReference>
<dbReference type="NCBIfam" id="NF011369">
    <property type="entry name" value="PRK14788.1"/>
    <property type="match status" value="1"/>
</dbReference>
<dbReference type="PANTHER" id="PTHR33695:SF1">
    <property type="entry name" value="LIPOPROTEIN SIGNAL PEPTIDASE"/>
    <property type="match status" value="1"/>
</dbReference>
<feature type="transmembrane region" description="Helical" evidence="9">
    <location>
        <begin position="97"/>
        <end position="121"/>
    </location>
</feature>
<protein>
    <recommendedName>
        <fullName evidence="9">Lipoprotein signal peptidase</fullName>
        <ecNumber evidence="9">3.4.23.36</ecNumber>
    </recommendedName>
    <alternativeName>
        <fullName evidence="9">Prolipoprotein signal peptidase</fullName>
    </alternativeName>
    <alternativeName>
        <fullName evidence="9">Signal peptidase II</fullName>
        <shortName evidence="9">SPase II</shortName>
    </alternativeName>
</protein>
<comment type="function">
    <text evidence="9">This protein specifically catalyzes the removal of signal peptides from prolipoproteins.</text>
</comment>
<dbReference type="AlphaFoldDB" id="A0A2N3IIM7"/>
<evidence type="ECO:0000256" key="10">
    <source>
        <dbReference type="RuleBase" id="RU004181"/>
    </source>
</evidence>
<evidence type="ECO:0000256" key="7">
    <source>
        <dbReference type="ARBA" id="ARBA00022989"/>
    </source>
</evidence>
<keyword evidence="11" id="KW-0449">Lipoprotein</keyword>
<comment type="similarity">
    <text evidence="1 9 10">Belongs to the peptidase A8 family.</text>
</comment>
<evidence type="ECO:0000256" key="3">
    <source>
        <dbReference type="ARBA" id="ARBA00022670"/>
    </source>
</evidence>
<keyword evidence="4 9" id="KW-0812">Transmembrane</keyword>
<accession>A0A2N3IIM7</accession>
<evidence type="ECO:0000256" key="6">
    <source>
        <dbReference type="ARBA" id="ARBA00022801"/>
    </source>
</evidence>
<comment type="caution">
    <text evidence="9">Lacks conserved residue(s) required for the propagation of feature annotation.</text>
</comment>
<keyword evidence="5 9" id="KW-0064">Aspartyl protease</keyword>
<dbReference type="EC" id="3.4.23.36" evidence="9"/>
<keyword evidence="7 9" id="KW-1133">Transmembrane helix</keyword>
<keyword evidence="2 9" id="KW-1003">Cell membrane</keyword>
<dbReference type="GO" id="GO:0006508">
    <property type="term" value="P:proteolysis"/>
    <property type="evidence" value="ECO:0007669"/>
    <property type="project" value="UniProtKB-KW"/>
</dbReference>
<feature type="transmembrane region" description="Helical" evidence="9">
    <location>
        <begin position="163"/>
        <end position="186"/>
    </location>
</feature>
<keyword evidence="3 9" id="KW-0645">Protease</keyword>
<proteinExistence type="inferred from homology"/>
<evidence type="ECO:0000256" key="4">
    <source>
        <dbReference type="ARBA" id="ARBA00022692"/>
    </source>
</evidence>
<gene>
    <name evidence="9" type="primary">lspA</name>
    <name evidence="11" type="ORF">Rain11_0817</name>
</gene>
<feature type="active site" evidence="9">
    <location>
        <position position="141"/>
    </location>
</feature>
<feature type="transmembrane region" description="Helical" evidence="9">
    <location>
        <begin position="65"/>
        <end position="85"/>
    </location>
</feature>
<keyword evidence="12" id="KW-1185">Reference proteome</keyword>
<dbReference type="HAMAP" id="MF_00161">
    <property type="entry name" value="LspA"/>
    <property type="match status" value="1"/>
</dbReference>
<dbReference type="GO" id="GO:0004190">
    <property type="term" value="F:aspartic-type endopeptidase activity"/>
    <property type="evidence" value="ECO:0007669"/>
    <property type="project" value="UniProtKB-UniRule"/>
</dbReference>
<dbReference type="Pfam" id="PF01252">
    <property type="entry name" value="Peptidase_A8"/>
    <property type="match status" value="1"/>
</dbReference>
<dbReference type="UniPathway" id="UPA00665"/>
<keyword evidence="8 9" id="KW-0472">Membrane</keyword>
<feature type="active site" evidence="9">
    <location>
        <position position="173"/>
    </location>
</feature>
<keyword evidence="6 9" id="KW-0378">Hydrolase</keyword>
<comment type="subcellular location">
    <subcellularLocation>
        <location evidence="9">Cell membrane</location>
        <topology evidence="9">Multi-pass membrane protein</topology>
    </subcellularLocation>
</comment>
<evidence type="ECO:0000256" key="5">
    <source>
        <dbReference type="ARBA" id="ARBA00022750"/>
    </source>
</evidence>
<dbReference type="RefSeq" id="WP_101358075.1">
    <property type="nucleotide sequence ID" value="NZ_NKXO01000010.1"/>
</dbReference>
<evidence type="ECO:0000313" key="11">
    <source>
        <dbReference type="EMBL" id="PKQ70157.1"/>
    </source>
</evidence>
<comment type="caution">
    <text evidence="11">The sequence shown here is derived from an EMBL/GenBank/DDBJ whole genome shotgun (WGS) entry which is preliminary data.</text>
</comment>
<comment type="catalytic activity">
    <reaction evidence="9">
        <text>Release of signal peptides from bacterial membrane prolipoproteins. Hydrolyzes -Xaa-Yaa-Zaa-|-(S,diacylglyceryl)Cys-, in which Xaa is hydrophobic (preferably Leu), and Yaa (Ala or Ser) and Zaa (Gly or Ala) have small, neutral side chains.</text>
        <dbReference type="EC" id="3.4.23.36"/>
    </reaction>
</comment>
<evidence type="ECO:0000256" key="1">
    <source>
        <dbReference type="ARBA" id="ARBA00006139"/>
    </source>
</evidence>
<evidence type="ECO:0000256" key="2">
    <source>
        <dbReference type="ARBA" id="ARBA00022475"/>
    </source>
</evidence>
<comment type="pathway">
    <text evidence="9">Protein modification; lipoprotein biosynthesis (signal peptide cleavage).</text>
</comment>
<evidence type="ECO:0000256" key="8">
    <source>
        <dbReference type="ARBA" id="ARBA00023136"/>
    </source>
</evidence>
<name>A0A2N3IIM7_9BACT</name>
<dbReference type="InterPro" id="IPR001872">
    <property type="entry name" value="Peptidase_A8"/>
</dbReference>
<organism evidence="11 12">
    <name type="scientific">Raineya orbicola</name>
    <dbReference type="NCBI Taxonomy" id="2016530"/>
    <lineage>
        <taxon>Bacteria</taxon>
        <taxon>Pseudomonadati</taxon>
        <taxon>Bacteroidota</taxon>
        <taxon>Cytophagia</taxon>
        <taxon>Cytophagales</taxon>
        <taxon>Raineyaceae</taxon>
        <taxon>Raineya</taxon>
    </lineage>
</organism>
<evidence type="ECO:0000256" key="9">
    <source>
        <dbReference type="HAMAP-Rule" id="MF_00161"/>
    </source>
</evidence>
<dbReference type="PANTHER" id="PTHR33695">
    <property type="entry name" value="LIPOPROTEIN SIGNAL PEPTIDASE"/>
    <property type="match status" value="1"/>
</dbReference>
<evidence type="ECO:0000313" key="12">
    <source>
        <dbReference type="Proteomes" id="UP000233387"/>
    </source>
</evidence>
<reference evidence="11 12" key="1">
    <citation type="submission" date="2017-06" db="EMBL/GenBank/DDBJ databases">
        <title>Raineya orbicola gen. nov., sp. nov. a slightly thermophilic bacterium of the phylum Bacteroidetes and the description of Raineyaceae fam. nov.</title>
        <authorList>
            <person name="Albuquerque L."/>
            <person name="Polonia A.R.M."/>
            <person name="Barroso C."/>
            <person name="Froufe H.J.C."/>
            <person name="Lage O."/>
            <person name="Lobo-Da-Cunha A."/>
            <person name="Egas C."/>
            <person name="Da Costa M.S."/>
        </authorList>
    </citation>
    <scope>NUCLEOTIDE SEQUENCE [LARGE SCALE GENOMIC DNA]</scope>
    <source>
        <strain evidence="11 12">SPSPC-11</strain>
    </source>
</reference>
<dbReference type="GO" id="GO:0005886">
    <property type="term" value="C:plasma membrane"/>
    <property type="evidence" value="ECO:0007669"/>
    <property type="project" value="UniProtKB-SubCell"/>
</dbReference>